<feature type="domain" description="DUF8094" evidence="2">
    <location>
        <begin position="45"/>
        <end position="328"/>
    </location>
</feature>
<organism evidence="3 4">
    <name type="scientific">Promicromonospora iranensis</name>
    <dbReference type="NCBI Taxonomy" id="1105144"/>
    <lineage>
        <taxon>Bacteria</taxon>
        <taxon>Bacillati</taxon>
        <taxon>Actinomycetota</taxon>
        <taxon>Actinomycetes</taxon>
        <taxon>Micrococcales</taxon>
        <taxon>Promicromonosporaceae</taxon>
        <taxon>Promicromonospora</taxon>
    </lineage>
</organism>
<evidence type="ECO:0000256" key="1">
    <source>
        <dbReference type="SAM" id="SignalP"/>
    </source>
</evidence>
<dbReference type="PROSITE" id="PS51257">
    <property type="entry name" value="PROKAR_LIPOPROTEIN"/>
    <property type="match status" value="1"/>
</dbReference>
<dbReference type="EMBL" id="JAVDYE010000001">
    <property type="protein sequence ID" value="MDR7384207.1"/>
    <property type="molecule type" value="Genomic_DNA"/>
</dbReference>
<gene>
    <name evidence="3" type="ORF">J2S48_003722</name>
</gene>
<proteinExistence type="predicted"/>
<dbReference type="Proteomes" id="UP001183585">
    <property type="component" value="Unassembled WGS sequence"/>
</dbReference>
<feature type="chain" id="PRO_5045291720" description="DUF8094 domain-containing protein" evidence="1">
    <location>
        <begin position="28"/>
        <end position="344"/>
    </location>
</feature>
<feature type="signal peptide" evidence="1">
    <location>
        <begin position="1"/>
        <end position="27"/>
    </location>
</feature>
<protein>
    <recommendedName>
        <fullName evidence="2">DUF8094 domain-containing protein</fullName>
    </recommendedName>
</protein>
<name>A0ABU2CS91_9MICO</name>
<evidence type="ECO:0000259" key="2">
    <source>
        <dbReference type="Pfam" id="PF26366"/>
    </source>
</evidence>
<evidence type="ECO:0000313" key="4">
    <source>
        <dbReference type="Proteomes" id="UP001183585"/>
    </source>
</evidence>
<keyword evidence="4" id="KW-1185">Reference proteome</keyword>
<dbReference type="InterPro" id="IPR058407">
    <property type="entry name" value="DUF8094"/>
</dbReference>
<reference evidence="3 4" key="1">
    <citation type="submission" date="2023-07" db="EMBL/GenBank/DDBJ databases">
        <title>Sequencing the genomes of 1000 actinobacteria strains.</title>
        <authorList>
            <person name="Klenk H.-P."/>
        </authorList>
    </citation>
    <scope>NUCLEOTIDE SEQUENCE [LARGE SCALE GENOMIC DNA]</scope>
    <source>
        <strain evidence="3 4">DSM 45554</strain>
    </source>
</reference>
<sequence>MPRSAVRPRSRAGVCLATVAAAAVLLAGCTAEPPAPVPEAPVVAAVVSEAQERKILASVAAVVVEHDEASAAEGLRARMTGPALAMRQAELRLAGATGDERWRTDLSAQTQQVVLPSDQGWPRTSYAIQAQPDTRVAPALMVLDQRSAREQYRLWGYVSLVPGASLPPFAESELGSAAVTPDDGTSLVRSPAQALADYAEVLSEDAAAANAGAFDDDRLRQTMRDVEASQTGVPGWRTTEGTYSFAARVEPDLGLRAVRTADGGALVLGGLTSTQTVALGQEGAEIETDALPAAQKVLLGDQEPADRLRTRYRDFVALYVPAAGSERKITLVGFRHIPIDVSSG</sequence>
<evidence type="ECO:0000313" key="3">
    <source>
        <dbReference type="EMBL" id="MDR7384207.1"/>
    </source>
</evidence>
<dbReference type="Pfam" id="PF26366">
    <property type="entry name" value="DUF8094"/>
    <property type="match status" value="1"/>
</dbReference>
<accession>A0ABU2CS91</accession>
<keyword evidence="1" id="KW-0732">Signal</keyword>
<dbReference type="RefSeq" id="WP_274996016.1">
    <property type="nucleotide sequence ID" value="NZ_JAJQQP010000011.1"/>
</dbReference>
<comment type="caution">
    <text evidence="3">The sequence shown here is derived from an EMBL/GenBank/DDBJ whole genome shotgun (WGS) entry which is preliminary data.</text>
</comment>